<dbReference type="InterPro" id="IPR006448">
    <property type="entry name" value="Phage_term_ssu_P27"/>
</dbReference>
<proteinExistence type="predicted"/>
<protein>
    <submittedName>
        <fullName evidence="1">Terminase</fullName>
    </submittedName>
</protein>
<dbReference type="Pfam" id="PF05119">
    <property type="entry name" value="Terminase_4"/>
    <property type="match status" value="1"/>
</dbReference>
<gene>
    <name evidence="1" type="ORF">AFL42_07190</name>
</gene>
<evidence type="ECO:0000313" key="1">
    <source>
        <dbReference type="EMBL" id="KPH76112.1"/>
    </source>
</evidence>
<name>A0ABR5MKA0_9BACI</name>
<dbReference type="Proteomes" id="UP000037854">
    <property type="component" value="Unassembled WGS sequence"/>
</dbReference>
<keyword evidence="2" id="KW-1185">Reference proteome</keyword>
<comment type="caution">
    <text evidence="1">The sequence shown here is derived from an EMBL/GenBank/DDBJ whole genome shotgun (WGS) entry which is preliminary data.</text>
</comment>
<sequence length="91" mass="10538">MSRIDTSNPVEVEKVGRYLKHIEMYRRMERTVKKEGVSVMTTNASQTFVKSHPLLNEMNKVNSSIMNIERTFNFIDDKNNGKPKFTASDLI</sequence>
<dbReference type="EMBL" id="LGTK01000018">
    <property type="protein sequence ID" value="KPH76112.1"/>
    <property type="molecule type" value="Genomic_DNA"/>
</dbReference>
<organism evidence="1 2">
    <name type="scientific">Oceanobacillus caeni</name>
    <dbReference type="NCBI Taxonomy" id="405946"/>
    <lineage>
        <taxon>Bacteria</taxon>
        <taxon>Bacillati</taxon>
        <taxon>Bacillota</taxon>
        <taxon>Bacilli</taxon>
        <taxon>Bacillales</taxon>
        <taxon>Bacillaceae</taxon>
        <taxon>Oceanobacillus</taxon>
    </lineage>
</organism>
<reference evidence="1 2" key="1">
    <citation type="submission" date="2015-07" db="EMBL/GenBank/DDBJ databases">
        <title>High-quality draft genome sequence of Oceanobacillus caeni HM6, a bacillus isolated from a human feces.</title>
        <authorList>
            <person name="Kumar J."/>
            <person name="Verma M.K."/>
            <person name="Pandey R."/>
            <person name="Bhambi M."/>
            <person name="Chauhan N."/>
        </authorList>
    </citation>
    <scope>NUCLEOTIDE SEQUENCE [LARGE SCALE GENOMIC DNA]</scope>
    <source>
        <strain evidence="1 2">HM6</strain>
    </source>
</reference>
<accession>A0ABR5MKA0</accession>
<evidence type="ECO:0000313" key="2">
    <source>
        <dbReference type="Proteomes" id="UP000037854"/>
    </source>
</evidence>